<dbReference type="Proteomes" id="UP000198211">
    <property type="component" value="Unassembled WGS sequence"/>
</dbReference>
<proteinExistence type="predicted"/>
<gene>
    <name evidence="2" type="ORF">PHMEG_00022019</name>
</gene>
<dbReference type="AlphaFoldDB" id="A0A225VMR7"/>
<dbReference type="STRING" id="4795.A0A225VMR7"/>
<evidence type="ECO:0000256" key="1">
    <source>
        <dbReference type="SAM" id="MobiDB-lite"/>
    </source>
</evidence>
<reference evidence="3" key="1">
    <citation type="submission" date="2017-03" db="EMBL/GenBank/DDBJ databases">
        <title>Phytopthora megakarya and P. palmivora, two closely related causual agents of cacao black pod achieved similar genome size and gene model numbers by different mechanisms.</title>
        <authorList>
            <person name="Ali S."/>
            <person name="Shao J."/>
            <person name="Larry D.J."/>
            <person name="Kronmiller B."/>
            <person name="Shen D."/>
            <person name="Strem M.D."/>
            <person name="Melnick R.L."/>
            <person name="Guiltinan M.J."/>
            <person name="Tyler B.M."/>
            <person name="Meinhardt L.W."/>
            <person name="Bailey B.A."/>
        </authorList>
    </citation>
    <scope>NUCLEOTIDE SEQUENCE [LARGE SCALE GENOMIC DNA]</scope>
    <source>
        <strain evidence="3">zdho120</strain>
    </source>
</reference>
<feature type="compositionally biased region" description="Low complexity" evidence="1">
    <location>
        <begin position="239"/>
        <end position="252"/>
    </location>
</feature>
<accession>A0A225VMR7</accession>
<protein>
    <submittedName>
        <fullName evidence="2">Uncharacterized protein</fullName>
    </submittedName>
</protein>
<evidence type="ECO:0000313" key="2">
    <source>
        <dbReference type="EMBL" id="OWZ05820.1"/>
    </source>
</evidence>
<keyword evidence="3" id="KW-1185">Reference proteome</keyword>
<feature type="region of interest" description="Disordered" evidence="1">
    <location>
        <begin position="1"/>
        <end position="26"/>
    </location>
</feature>
<sequence length="290" mass="33055">MSSDTVPTWPKHHHPTSDGGGRKGVKQGRINHFRHKEMAAAERNQETERAEAIISNEGITHVFSAKRTGSLEWLGISREEWRKLRSIRVPVRELHYLFMCLVILLEIPIEQCNARRSKPISKRQEQFMPSDFSWAHCRQMLHKASEWSYRLRAVRGSTLASSQVSALRAIFQEPTFSEGAFVRSAGGAGTKIFVWLQKLLDEYDEREIGLLRVDVTSDATSQLVPSPSSLRAMKEDLEQQQQEYGDQNQGEQTSPVLRALQNVTKSPTRKEFRIIDPGRLFGRHHAAGNQ</sequence>
<dbReference type="Gene3D" id="1.20.920.60">
    <property type="match status" value="1"/>
</dbReference>
<evidence type="ECO:0000313" key="3">
    <source>
        <dbReference type="Proteomes" id="UP000198211"/>
    </source>
</evidence>
<comment type="caution">
    <text evidence="2">The sequence shown here is derived from an EMBL/GenBank/DDBJ whole genome shotgun (WGS) entry which is preliminary data.</text>
</comment>
<feature type="region of interest" description="Disordered" evidence="1">
    <location>
        <begin position="236"/>
        <end position="256"/>
    </location>
</feature>
<organism evidence="2 3">
    <name type="scientific">Phytophthora megakarya</name>
    <dbReference type="NCBI Taxonomy" id="4795"/>
    <lineage>
        <taxon>Eukaryota</taxon>
        <taxon>Sar</taxon>
        <taxon>Stramenopiles</taxon>
        <taxon>Oomycota</taxon>
        <taxon>Peronosporomycetes</taxon>
        <taxon>Peronosporales</taxon>
        <taxon>Peronosporaceae</taxon>
        <taxon>Phytophthora</taxon>
    </lineage>
</organism>
<name>A0A225VMR7_9STRA</name>
<dbReference type="OrthoDB" id="69641at2759"/>
<dbReference type="EMBL" id="NBNE01004238">
    <property type="protein sequence ID" value="OWZ05820.1"/>
    <property type="molecule type" value="Genomic_DNA"/>
</dbReference>